<organism evidence="1">
    <name type="scientific">viral metagenome</name>
    <dbReference type="NCBI Taxonomy" id="1070528"/>
    <lineage>
        <taxon>unclassified sequences</taxon>
        <taxon>metagenomes</taxon>
        <taxon>organismal metagenomes</taxon>
    </lineage>
</organism>
<dbReference type="AlphaFoldDB" id="A0A6M3L8D9"/>
<gene>
    <name evidence="1" type="ORF">MM415B03513_0007</name>
</gene>
<sequence length="85" mass="9800">MISFEQKELLKDRILELVNNGIKGTELVVKIISESDVLIHTDVVKVIEELMEQGEMIEIDYVLPSMEYRIKSFYLPKGTSISIEK</sequence>
<proteinExistence type="predicted"/>
<dbReference type="EMBL" id="MT142948">
    <property type="protein sequence ID" value="QJA90920.1"/>
    <property type="molecule type" value="Genomic_DNA"/>
</dbReference>
<name>A0A6M3L8D9_9ZZZZ</name>
<reference evidence="1" key="1">
    <citation type="submission" date="2020-03" db="EMBL/GenBank/DDBJ databases">
        <title>The deep terrestrial virosphere.</title>
        <authorList>
            <person name="Holmfeldt K."/>
            <person name="Nilsson E."/>
            <person name="Simone D."/>
            <person name="Lopez-Fernandez M."/>
            <person name="Wu X."/>
            <person name="de Brujin I."/>
            <person name="Lundin D."/>
            <person name="Andersson A."/>
            <person name="Bertilsson S."/>
            <person name="Dopson M."/>
        </authorList>
    </citation>
    <scope>NUCLEOTIDE SEQUENCE</scope>
    <source>
        <strain evidence="1">MM415B03513</strain>
    </source>
</reference>
<evidence type="ECO:0000313" key="1">
    <source>
        <dbReference type="EMBL" id="QJA90920.1"/>
    </source>
</evidence>
<accession>A0A6M3L8D9</accession>
<protein>
    <submittedName>
        <fullName evidence="1">Uncharacterized protein</fullName>
    </submittedName>
</protein>